<keyword evidence="2" id="KW-0540">Nuclease</keyword>
<keyword evidence="3" id="KW-1185">Reference proteome</keyword>
<keyword evidence="2" id="KW-0255">Endonuclease</keyword>
<organism evidence="2 3">
    <name type="scientific">Mesorhizobium tianshanense</name>
    <dbReference type="NCBI Taxonomy" id="39844"/>
    <lineage>
        <taxon>Bacteria</taxon>
        <taxon>Pseudomonadati</taxon>
        <taxon>Pseudomonadota</taxon>
        <taxon>Alphaproteobacteria</taxon>
        <taxon>Hyphomicrobiales</taxon>
        <taxon>Phyllobacteriaceae</taxon>
        <taxon>Mesorhizobium</taxon>
    </lineage>
</organism>
<evidence type="ECO:0000313" key="3">
    <source>
        <dbReference type="Proteomes" id="UP000317122"/>
    </source>
</evidence>
<dbReference type="InterPro" id="IPR036397">
    <property type="entry name" value="RNaseH_sf"/>
</dbReference>
<comment type="caution">
    <text evidence="2">The sequence shown here is derived from an EMBL/GenBank/DDBJ whole genome shotgun (WGS) entry which is preliminary data.</text>
</comment>
<accession>A0A562PBS0</accession>
<keyword evidence="2" id="KW-0378">Hydrolase</keyword>
<dbReference type="GO" id="GO:0004519">
    <property type="term" value="F:endonuclease activity"/>
    <property type="evidence" value="ECO:0007669"/>
    <property type="project" value="UniProtKB-KW"/>
</dbReference>
<dbReference type="OrthoDB" id="2375382at2"/>
<evidence type="ECO:0000313" key="2">
    <source>
        <dbReference type="EMBL" id="TWI41912.1"/>
    </source>
</evidence>
<proteinExistence type="predicted"/>
<dbReference type="EMBL" id="VLKT01000004">
    <property type="protein sequence ID" value="TWI41912.1"/>
    <property type="molecule type" value="Genomic_DNA"/>
</dbReference>
<protein>
    <submittedName>
        <fullName evidence="2">DDE superfamily endonuclease</fullName>
    </submittedName>
</protein>
<dbReference type="AlphaFoldDB" id="A0A562PBS0"/>
<dbReference type="Pfam" id="PF13358">
    <property type="entry name" value="DDE_3"/>
    <property type="match status" value="1"/>
</dbReference>
<name>A0A562PBS0_9HYPH</name>
<evidence type="ECO:0000259" key="1">
    <source>
        <dbReference type="Pfam" id="PF13358"/>
    </source>
</evidence>
<sequence>MHHDRIIGPATTPPQISTCLPDNITPIFLPSRALELNPVENIWKYMRASWLSNRVFDDYEAIIDAACEAWQKLLARLNHQLYRNEAVGPCRLIIMTV</sequence>
<dbReference type="Gene3D" id="3.30.420.10">
    <property type="entry name" value="Ribonuclease H-like superfamily/Ribonuclease H"/>
    <property type="match status" value="1"/>
</dbReference>
<dbReference type="GO" id="GO:0003676">
    <property type="term" value="F:nucleic acid binding"/>
    <property type="evidence" value="ECO:0007669"/>
    <property type="project" value="InterPro"/>
</dbReference>
<dbReference type="InterPro" id="IPR038717">
    <property type="entry name" value="Tc1-like_DDE_dom"/>
</dbReference>
<reference evidence="2 3" key="1">
    <citation type="journal article" date="2015" name="Stand. Genomic Sci.">
        <title>Genomic Encyclopedia of Bacterial and Archaeal Type Strains, Phase III: the genomes of soil and plant-associated and newly described type strains.</title>
        <authorList>
            <person name="Whitman W.B."/>
            <person name="Woyke T."/>
            <person name="Klenk H.P."/>
            <person name="Zhou Y."/>
            <person name="Lilburn T.G."/>
            <person name="Beck B.J."/>
            <person name="De Vos P."/>
            <person name="Vandamme P."/>
            <person name="Eisen J.A."/>
            <person name="Garrity G."/>
            <person name="Hugenholtz P."/>
            <person name="Kyrpides N.C."/>
        </authorList>
    </citation>
    <scope>NUCLEOTIDE SEQUENCE [LARGE SCALE GENOMIC DNA]</scope>
    <source>
        <strain evidence="2 3">CGMCC 1.2546</strain>
    </source>
</reference>
<dbReference type="Proteomes" id="UP000317122">
    <property type="component" value="Unassembled WGS sequence"/>
</dbReference>
<feature type="domain" description="Tc1-like transposase DDE" evidence="1">
    <location>
        <begin position="22"/>
        <end position="62"/>
    </location>
</feature>
<gene>
    <name evidence="2" type="ORF">IQ26_00836</name>
</gene>